<dbReference type="PANTHER" id="PTHR48109">
    <property type="entry name" value="DIHYDROOROTATE DEHYDROGENASE (QUINONE), MITOCHONDRIAL-RELATED"/>
    <property type="match status" value="1"/>
</dbReference>
<dbReference type="PROSITE" id="PS00911">
    <property type="entry name" value="DHODEHASE_1"/>
    <property type="match status" value="1"/>
</dbReference>
<dbReference type="UniPathway" id="UPA00070"/>
<evidence type="ECO:0000256" key="5">
    <source>
        <dbReference type="ARBA" id="ARBA00022643"/>
    </source>
</evidence>
<dbReference type="SUPFAM" id="SSF51395">
    <property type="entry name" value="FMN-linked oxidoreductases"/>
    <property type="match status" value="1"/>
</dbReference>
<reference evidence="10" key="1">
    <citation type="journal article" date="2014" name="Int. J. Syst. Evol. Microbiol.">
        <title>Complete genome sequence of Corynebacterium casei LMG S-19264T (=DSM 44701T), isolated from a smear-ripened cheese.</title>
        <authorList>
            <consortium name="US DOE Joint Genome Institute (JGI-PGF)"/>
            <person name="Walter F."/>
            <person name="Albersmeier A."/>
            <person name="Kalinowski J."/>
            <person name="Ruckert C."/>
        </authorList>
    </citation>
    <scope>NUCLEOTIDE SEQUENCE</scope>
    <source>
        <strain evidence="10">JCM 11219</strain>
    </source>
</reference>
<dbReference type="InterPro" id="IPR050074">
    <property type="entry name" value="DHO_dehydrogenase"/>
</dbReference>
<dbReference type="PIRSF" id="PIRSF000164">
    <property type="entry name" value="DHO_oxidase"/>
    <property type="match status" value="1"/>
</dbReference>
<evidence type="ECO:0000256" key="1">
    <source>
        <dbReference type="ARBA" id="ARBA00001917"/>
    </source>
</evidence>
<dbReference type="Proteomes" id="UP000657075">
    <property type="component" value="Unassembled WGS sequence"/>
</dbReference>
<evidence type="ECO:0000256" key="4">
    <source>
        <dbReference type="ARBA" id="ARBA00022630"/>
    </source>
</evidence>
<comment type="function">
    <text evidence="2">Catalyzes the conversion of dihydroorotate to orotate with quinone as electron acceptor.</text>
</comment>
<dbReference type="GO" id="GO:0004152">
    <property type="term" value="F:dihydroorotate dehydrogenase activity"/>
    <property type="evidence" value="ECO:0007669"/>
    <property type="project" value="InterPro"/>
</dbReference>
<protein>
    <submittedName>
        <fullName evidence="10">Dihydroorotate dehydrogenase</fullName>
    </submittedName>
</protein>
<dbReference type="GO" id="GO:0006207">
    <property type="term" value="P:'de novo' pyrimidine nucleobase biosynthetic process"/>
    <property type="evidence" value="ECO:0007669"/>
    <property type="project" value="InterPro"/>
</dbReference>
<dbReference type="EMBL" id="AP026830">
    <property type="protein sequence ID" value="BDR91841.1"/>
    <property type="molecule type" value="Genomic_DNA"/>
</dbReference>
<evidence type="ECO:0000313" key="11">
    <source>
        <dbReference type="Proteomes" id="UP000657075"/>
    </source>
</evidence>
<dbReference type="EMBL" id="BMNM01000001">
    <property type="protein sequence ID" value="GGI69934.1"/>
    <property type="molecule type" value="Genomic_DNA"/>
</dbReference>
<evidence type="ECO:0000313" key="10">
    <source>
        <dbReference type="EMBL" id="GGI69934.1"/>
    </source>
</evidence>
<reference evidence="10" key="2">
    <citation type="submission" date="2020-09" db="EMBL/GenBank/DDBJ databases">
        <authorList>
            <person name="Sun Q."/>
            <person name="Ohkuma M."/>
        </authorList>
    </citation>
    <scope>NUCLEOTIDE SEQUENCE</scope>
    <source>
        <strain evidence="10">JCM 11219</strain>
    </source>
</reference>
<feature type="domain" description="Dihydroorotate dehydrogenase catalytic" evidence="8">
    <location>
        <begin position="5"/>
        <end position="275"/>
    </location>
</feature>
<evidence type="ECO:0000256" key="2">
    <source>
        <dbReference type="ARBA" id="ARBA00003125"/>
    </source>
</evidence>
<dbReference type="Gene3D" id="3.20.20.70">
    <property type="entry name" value="Aldolase class I"/>
    <property type="match status" value="1"/>
</dbReference>
<sequence length="282" mass="31247">MPIEINGRLIKNPIGLGAGIDKDGFLTPRIVRTGIGFITIGSVTLKPRTGNPKPRIIKYPGLKAMVNAMGLPSRGFLDFLVRLPGLVKEARKLGVYVIVSLAGFSIGEFLYMLDRIRVYDIDAVELNISSPTYHGSWLTDRKYLGDLLRLIEYFPKALFVKLPLGADMDFYRWIVDIANKRGYGLTIANTLPIRESRISVGYGGLSGYPIYPLVKALISKARKWGFGDLIIGLGGVMYGWQILDLMRNGANLVGVVTAFGFEGPFAFGRLFRELSMEVGERH</sequence>
<evidence type="ECO:0000313" key="9">
    <source>
        <dbReference type="EMBL" id="BDR91841.1"/>
    </source>
</evidence>
<dbReference type="InterPro" id="IPR001295">
    <property type="entry name" value="Dihydroorotate_DH_CS"/>
</dbReference>
<organism evidence="10 11">
    <name type="scientific">Vulcanisaeta souniana JCM 11219</name>
    <dbReference type="NCBI Taxonomy" id="1293586"/>
    <lineage>
        <taxon>Archaea</taxon>
        <taxon>Thermoproteota</taxon>
        <taxon>Thermoprotei</taxon>
        <taxon>Thermoproteales</taxon>
        <taxon>Thermoproteaceae</taxon>
        <taxon>Vulcanisaeta</taxon>
    </lineage>
</organism>
<evidence type="ECO:0000313" key="12">
    <source>
        <dbReference type="Proteomes" id="UP001060771"/>
    </source>
</evidence>
<name>A0A830E779_9CREN</name>
<dbReference type="GO" id="GO:0044205">
    <property type="term" value="P:'de novo' UMP biosynthetic process"/>
    <property type="evidence" value="ECO:0007669"/>
    <property type="project" value="UniProtKB-UniPathway"/>
</dbReference>
<dbReference type="Pfam" id="PF01180">
    <property type="entry name" value="DHO_dh"/>
    <property type="match status" value="1"/>
</dbReference>
<evidence type="ECO:0000256" key="7">
    <source>
        <dbReference type="ARBA" id="ARBA00023002"/>
    </source>
</evidence>
<keyword evidence="4" id="KW-0285">Flavoprotein</keyword>
<keyword evidence="12" id="KW-1185">Reference proteome</keyword>
<dbReference type="PANTHER" id="PTHR48109:SF4">
    <property type="entry name" value="DIHYDROOROTATE DEHYDROGENASE (QUINONE), MITOCHONDRIAL"/>
    <property type="match status" value="1"/>
</dbReference>
<evidence type="ECO:0000259" key="8">
    <source>
        <dbReference type="Pfam" id="PF01180"/>
    </source>
</evidence>
<accession>A0A830E779</accession>
<proteinExistence type="predicted"/>
<evidence type="ECO:0000256" key="3">
    <source>
        <dbReference type="ARBA" id="ARBA00004725"/>
    </source>
</evidence>
<dbReference type="AlphaFoldDB" id="A0A830E779"/>
<evidence type="ECO:0000256" key="6">
    <source>
        <dbReference type="ARBA" id="ARBA00022975"/>
    </source>
</evidence>
<reference evidence="9" key="4">
    <citation type="journal article" date="2023" name="Microbiol. Resour. Announc.">
        <title>Complete Genome Sequence of Vulcanisaeta souniana Strain IC-059, a Hyperthermophilic Archaeon Isolated from Hot Spring Water in Japan.</title>
        <authorList>
            <person name="Kato S."/>
            <person name="Itoh T."/>
            <person name="Wu L."/>
            <person name="Ma J."/>
            <person name="Ohkuma M."/>
        </authorList>
    </citation>
    <scope>NUCLEOTIDE SEQUENCE</scope>
    <source>
        <strain evidence="9">JCM 11219</strain>
    </source>
</reference>
<dbReference type="InterPro" id="IPR005720">
    <property type="entry name" value="Dihydroorotate_DH_cat"/>
</dbReference>
<keyword evidence="5" id="KW-0288">FMN</keyword>
<keyword evidence="7" id="KW-0560">Oxidoreductase</keyword>
<dbReference type="GO" id="GO:0005737">
    <property type="term" value="C:cytoplasm"/>
    <property type="evidence" value="ECO:0007669"/>
    <property type="project" value="InterPro"/>
</dbReference>
<reference evidence="12" key="3">
    <citation type="submission" date="2022-09" db="EMBL/GenBank/DDBJ databases">
        <title>Complete genome sequence of Vulcanisaeta souniana.</title>
        <authorList>
            <person name="Kato S."/>
            <person name="Itoh T."/>
            <person name="Ohkuma M."/>
        </authorList>
    </citation>
    <scope>NUCLEOTIDE SEQUENCE [LARGE SCALE GENOMIC DNA]</scope>
    <source>
        <strain evidence="12">JCM 11219</strain>
    </source>
</reference>
<comment type="pathway">
    <text evidence="3">Pyrimidine metabolism; UMP biosynthesis via de novo pathway.</text>
</comment>
<dbReference type="InterPro" id="IPR012135">
    <property type="entry name" value="Dihydroorotate_DH_1_2"/>
</dbReference>
<keyword evidence="6" id="KW-0665">Pyrimidine biosynthesis</keyword>
<gene>
    <name evidence="10" type="ORF">GCM10007112_03640</name>
    <name evidence="9" type="ORF">Vsou_09340</name>
</gene>
<dbReference type="Proteomes" id="UP001060771">
    <property type="component" value="Chromosome"/>
</dbReference>
<comment type="cofactor">
    <cofactor evidence="1">
        <name>FMN</name>
        <dbReference type="ChEBI" id="CHEBI:58210"/>
    </cofactor>
</comment>
<dbReference type="InterPro" id="IPR013785">
    <property type="entry name" value="Aldolase_TIM"/>
</dbReference>